<name>A0A5B0X3I4_9GAMM</name>
<dbReference type="PANTHER" id="PTHR30506:SF3">
    <property type="entry name" value="UPF0126 INNER MEMBRANE PROTEIN YADS-RELATED"/>
    <property type="match status" value="1"/>
</dbReference>
<reference evidence="9 10" key="1">
    <citation type="submission" date="2019-09" db="EMBL/GenBank/DDBJ databases">
        <authorList>
            <person name="Chen X.-Y."/>
        </authorList>
    </citation>
    <scope>NUCLEOTIDE SEQUENCE [LARGE SCALE GENOMIC DNA]</scope>
    <source>
        <strain evidence="9 10">NY5</strain>
    </source>
</reference>
<dbReference type="Proteomes" id="UP000323708">
    <property type="component" value="Unassembled WGS sequence"/>
</dbReference>
<dbReference type="PANTHER" id="PTHR30506">
    <property type="entry name" value="INNER MEMBRANE PROTEIN"/>
    <property type="match status" value="1"/>
</dbReference>
<evidence type="ECO:0000256" key="6">
    <source>
        <dbReference type="ARBA" id="ARBA00023136"/>
    </source>
</evidence>
<feature type="domain" description="Glycine transporter" evidence="8">
    <location>
        <begin position="94"/>
        <end position="167"/>
    </location>
</feature>
<keyword evidence="4 7" id="KW-0812">Transmembrane</keyword>
<evidence type="ECO:0000256" key="4">
    <source>
        <dbReference type="ARBA" id="ARBA00022692"/>
    </source>
</evidence>
<comment type="subcellular location">
    <subcellularLocation>
        <location evidence="1">Cell membrane</location>
        <topology evidence="1">Multi-pass membrane protein</topology>
    </subcellularLocation>
</comment>
<comment type="caution">
    <text evidence="9">The sequence shown here is derived from an EMBL/GenBank/DDBJ whole genome shotgun (WGS) entry which is preliminary data.</text>
</comment>
<comment type="similarity">
    <text evidence="2">Belongs to the UPF0126 family.</text>
</comment>
<evidence type="ECO:0000313" key="10">
    <source>
        <dbReference type="Proteomes" id="UP000323708"/>
    </source>
</evidence>
<feature type="transmembrane region" description="Helical" evidence="7">
    <location>
        <begin position="93"/>
        <end position="113"/>
    </location>
</feature>
<feature type="transmembrane region" description="Helical" evidence="7">
    <location>
        <begin position="33"/>
        <end position="56"/>
    </location>
</feature>
<dbReference type="EMBL" id="VTUX01000002">
    <property type="protein sequence ID" value="KAA1193245.1"/>
    <property type="molecule type" value="Genomic_DNA"/>
</dbReference>
<feature type="domain" description="Glycine transporter" evidence="8">
    <location>
        <begin position="9"/>
        <end position="83"/>
    </location>
</feature>
<evidence type="ECO:0000313" key="9">
    <source>
        <dbReference type="EMBL" id="KAA1193245.1"/>
    </source>
</evidence>
<organism evidence="9 10">
    <name type="scientific">Pseudohalioglobus sediminis</name>
    <dbReference type="NCBI Taxonomy" id="2606449"/>
    <lineage>
        <taxon>Bacteria</taxon>
        <taxon>Pseudomonadati</taxon>
        <taxon>Pseudomonadota</taxon>
        <taxon>Gammaproteobacteria</taxon>
        <taxon>Cellvibrionales</taxon>
        <taxon>Halieaceae</taxon>
        <taxon>Pseudohalioglobus</taxon>
    </lineage>
</organism>
<feature type="transmembrane region" description="Helical" evidence="7">
    <location>
        <begin position="119"/>
        <end position="140"/>
    </location>
</feature>
<feature type="transmembrane region" description="Helical" evidence="7">
    <location>
        <begin position="152"/>
        <end position="170"/>
    </location>
</feature>
<keyword evidence="6 7" id="KW-0472">Membrane</keyword>
<protein>
    <submittedName>
        <fullName evidence="9">Trimeric intracellular cation channel family protein</fullName>
    </submittedName>
</protein>
<dbReference type="GO" id="GO:0005886">
    <property type="term" value="C:plasma membrane"/>
    <property type="evidence" value="ECO:0007669"/>
    <property type="project" value="UniProtKB-SubCell"/>
</dbReference>
<evidence type="ECO:0000259" key="8">
    <source>
        <dbReference type="Pfam" id="PF03458"/>
    </source>
</evidence>
<dbReference type="AlphaFoldDB" id="A0A5B0X3I4"/>
<evidence type="ECO:0000256" key="1">
    <source>
        <dbReference type="ARBA" id="ARBA00004651"/>
    </source>
</evidence>
<feature type="transmembrane region" description="Helical" evidence="7">
    <location>
        <begin position="176"/>
        <end position="195"/>
    </location>
</feature>
<feature type="transmembrane region" description="Helical" evidence="7">
    <location>
        <begin position="68"/>
        <end position="86"/>
    </location>
</feature>
<evidence type="ECO:0000256" key="5">
    <source>
        <dbReference type="ARBA" id="ARBA00022989"/>
    </source>
</evidence>
<dbReference type="Pfam" id="PF03458">
    <property type="entry name" value="Gly_transporter"/>
    <property type="match status" value="2"/>
</dbReference>
<keyword evidence="10" id="KW-1185">Reference proteome</keyword>
<accession>A0A5B0X3I4</accession>
<evidence type="ECO:0000256" key="3">
    <source>
        <dbReference type="ARBA" id="ARBA00022475"/>
    </source>
</evidence>
<dbReference type="RefSeq" id="WP_149610352.1">
    <property type="nucleotide sequence ID" value="NZ_VTUX01000002.1"/>
</dbReference>
<gene>
    <name evidence="9" type="ORF">F0M18_05230</name>
</gene>
<feature type="transmembrane region" description="Helical" evidence="7">
    <location>
        <begin position="6"/>
        <end position="26"/>
    </location>
</feature>
<evidence type="ECO:0000256" key="2">
    <source>
        <dbReference type="ARBA" id="ARBA00008193"/>
    </source>
</evidence>
<keyword evidence="3" id="KW-1003">Cell membrane</keyword>
<evidence type="ECO:0000256" key="7">
    <source>
        <dbReference type="SAM" id="Phobius"/>
    </source>
</evidence>
<keyword evidence="5 7" id="KW-1133">Transmembrane helix</keyword>
<dbReference type="InterPro" id="IPR005115">
    <property type="entry name" value="Gly_transporter"/>
</dbReference>
<proteinExistence type="inferred from homology"/>
<sequence>MLLHEAISIVDLVATAVFAVSGALAAAEQKHDILGFILFGTITGIGGGTVRDLLLGADAVFWFEQTRYLWVCLAAAVATWFMAPLFHSLHRVLLWADAVGMSLFSVLGAIKATQFDAPMIVAVGMGVMTATFGSMIRDTLLNQEPVLLGPEIYVTAAVLGAACYTTMQSFAVPDSVAIPVAIAAAFTLRACAILFDLRLPKYAGPDEQS</sequence>